<evidence type="ECO:0000259" key="1">
    <source>
        <dbReference type="PROSITE" id="PS50943"/>
    </source>
</evidence>
<sequence>MQFTSSIDENSASTVGNYLRQWRILLGLSQELVAERANISLPTLRRVERGDKGVRLGSFLAVTEVLNLTGRITEATDPLSTDLGRLRAHLLGRKRAQRTTK</sequence>
<proteinExistence type="predicted"/>
<accession>A0A0S2M0C2</accession>
<organism evidence="2 3">
    <name type="scientific">Arthrobacter alpinus</name>
    <dbReference type="NCBI Taxonomy" id="656366"/>
    <lineage>
        <taxon>Bacteria</taxon>
        <taxon>Bacillati</taxon>
        <taxon>Actinomycetota</taxon>
        <taxon>Actinomycetes</taxon>
        <taxon>Micrococcales</taxon>
        <taxon>Micrococcaceae</taxon>
        <taxon>Arthrobacter</taxon>
    </lineage>
</organism>
<dbReference type="RefSeq" id="WP_062289064.1">
    <property type="nucleotide sequence ID" value="NZ_CP013200.1"/>
</dbReference>
<evidence type="ECO:0000313" key="2">
    <source>
        <dbReference type="EMBL" id="ALO67057.1"/>
    </source>
</evidence>
<gene>
    <name evidence="2" type="ORF">AS189_11815</name>
</gene>
<dbReference type="PROSITE" id="PS50943">
    <property type="entry name" value="HTH_CROC1"/>
    <property type="match status" value="1"/>
</dbReference>
<dbReference type="Gene3D" id="1.10.260.40">
    <property type="entry name" value="lambda repressor-like DNA-binding domains"/>
    <property type="match status" value="1"/>
</dbReference>
<dbReference type="AlphaFoldDB" id="A0A0S2M0C2"/>
<reference evidence="2 3" key="2">
    <citation type="journal article" date="2016" name="J. Biotechnol.">
        <title>Complete genome sequence of Arthrobacter alpinus ERGS4:06, a yellow pigmented bacterium tolerant to cold and radiations isolated from Sikkim Himalaya.</title>
        <authorList>
            <person name="Kumar R."/>
            <person name="Singh D."/>
            <person name="Swarnkar M.K."/>
            <person name="Singh A.K."/>
            <person name="Kumar S."/>
        </authorList>
    </citation>
    <scope>NUCLEOTIDE SEQUENCE [LARGE SCALE GENOMIC DNA]</scope>
    <source>
        <strain evidence="2 3">ERGS4:06</strain>
    </source>
</reference>
<dbReference type="InterPro" id="IPR001387">
    <property type="entry name" value="Cro/C1-type_HTH"/>
</dbReference>
<evidence type="ECO:0000313" key="3">
    <source>
        <dbReference type="Proteomes" id="UP000059574"/>
    </source>
</evidence>
<dbReference type="SUPFAM" id="SSF47413">
    <property type="entry name" value="lambda repressor-like DNA-binding domains"/>
    <property type="match status" value="1"/>
</dbReference>
<dbReference type="GO" id="GO:0003677">
    <property type="term" value="F:DNA binding"/>
    <property type="evidence" value="ECO:0007669"/>
    <property type="project" value="InterPro"/>
</dbReference>
<dbReference type="Proteomes" id="UP000059574">
    <property type="component" value="Chromosome"/>
</dbReference>
<dbReference type="CDD" id="cd00093">
    <property type="entry name" value="HTH_XRE"/>
    <property type="match status" value="1"/>
</dbReference>
<protein>
    <recommendedName>
        <fullName evidence="1">HTH cro/C1-type domain-containing protein</fullName>
    </recommendedName>
</protein>
<dbReference type="InterPro" id="IPR010982">
    <property type="entry name" value="Lambda_DNA-bd_dom_sf"/>
</dbReference>
<dbReference type="OrthoDB" id="6637137at2"/>
<name>A0A0S2M0C2_9MICC</name>
<dbReference type="Pfam" id="PF01381">
    <property type="entry name" value="HTH_3"/>
    <property type="match status" value="1"/>
</dbReference>
<dbReference type="EMBL" id="CP013200">
    <property type="protein sequence ID" value="ALO67057.1"/>
    <property type="molecule type" value="Genomic_DNA"/>
</dbReference>
<reference evidence="3" key="1">
    <citation type="submission" date="2015-11" db="EMBL/GenBank/DDBJ databases">
        <authorList>
            <person name="Kumar R."/>
            <person name="Singh D."/>
            <person name="Swarnkar M.K."/>
            <person name="Singh A.K."/>
            <person name="Kumar S."/>
        </authorList>
    </citation>
    <scope>NUCLEOTIDE SEQUENCE [LARGE SCALE GENOMIC DNA]</scope>
    <source>
        <strain evidence="3">ERGS4:06</strain>
    </source>
</reference>
<feature type="domain" description="HTH cro/C1-type" evidence="1">
    <location>
        <begin position="19"/>
        <end position="72"/>
    </location>
</feature>
<dbReference type="SMART" id="SM00530">
    <property type="entry name" value="HTH_XRE"/>
    <property type="match status" value="1"/>
</dbReference>